<evidence type="ECO:0000256" key="1">
    <source>
        <dbReference type="SAM" id="MobiDB-lite"/>
    </source>
</evidence>
<dbReference type="InterPro" id="IPR036348">
    <property type="entry name" value="WIBG_N_sf"/>
</dbReference>
<dbReference type="SMART" id="SM01273">
    <property type="entry name" value="Mago-bind"/>
    <property type="match status" value="1"/>
</dbReference>
<dbReference type="GO" id="GO:0005737">
    <property type="term" value="C:cytoplasm"/>
    <property type="evidence" value="ECO:0007669"/>
    <property type="project" value="TreeGrafter"/>
</dbReference>
<evidence type="ECO:0000259" key="2">
    <source>
        <dbReference type="SMART" id="SM01273"/>
    </source>
</evidence>
<dbReference type="InterPro" id="IPR039333">
    <property type="entry name" value="PYM1"/>
</dbReference>
<keyword evidence="4" id="KW-1185">Reference proteome</keyword>
<accession>A0AAW1R8W5</accession>
<dbReference type="GO" id="GO:1903259">
    <property type="term" value="P:exon-exon junction complex disassembly"/>
    <property type="evidence" value="ECO:0007669"/>
    <property type="project" value="InterPro"/>
</dbReference>
<dbReference type="Proteomes" id="UP001489004">
    <property type="component" value="Unassembled WGS sequence"/>
</dbReference>
<organism evidence="3 4">
    <name type="scientific">[Myrmecia] bisecta</name>
    <dbReference type="NCBI Taxonomy" id="41462"/>
    <lineage>
        <taxon>Eukaryota</taxon>
        <taxon>Viridiplantae</taxon>
        <taxon>Chlorophyta</taxon>
        <taxon>core chlorophytes</taxon>
        <taxon>Trebouxiophyceae</taxon>
        <taxon>Trebouxiales</taxon>
        <taxon>Trebouxiaceae</taxon>
        <taxon>Myrmecia</taxon>
    </lineage>
</organism>
<feature type="domain" description="WIBG Mago-binding" evidence="2">
    <location>
        <begin position="14"/>
        <end position="40"/>
    </location>
</feature>
<proteinExistence type="predicted"/>
<evidence type="ECO:0000313" key="4">
    <source>
        <dbReference type="Proteomes" id="UP001489004"/>
    </source>
</evidence>
<name>A0AAW1R8W5_9CHLO</name>
<feature type="compositionally biased region" description="Basic residues" evidence="1">
    <location>
        <begin position="170"/>
        <end position="179"/>
    </location>
</feature>
<feature type="compositionally biased region" description="Basic residues" evidence="1">
    <location>
        <begin position="79"/>
        <end position="91"/>
    </location>
</feature>
<dbReference type="EMBL" id="JALJOR010000001">
    <property type="protein sequence ID" value="KAK9830236.1"/>
    <property type="molecule type" value="Genomic_DNA"/>
</dbReference>
<dbReference type="AlphaFoldDB" id="A0AAW1R8W5"/>
<dbReference type="InterPro" id="IPR015362">
    <property type="entry name" value="WIBG_mago-bd"/>
</dbReference>
<dbReference type="Pfam" id="PF09282">
    <property type="entry name" value="Mago-bind"/>
    <property type="match status" value="1"/>
</dbReference>
<evidence type="ECO:0000313" key="3">
    <source>
        <dbReference type="EMBL" id="KAK9830236.1"/>
    </source>
</evidence>
<reference evidence="3 4" key="1">
    <citation type="journal article" date="2024" name="Nat. Commun.">
        <title>Phylogenomics reveals the evolutionary origins of lichenization in chlorophyte algae.</title>
        <authorList>
            <person name="Puginier C."/>
            <person name="Libourel C."/>
            <person name="Otte J."/>
            <person name="Skaloud P."/>
            <person name="Haon M."/>
            <person name="Grisel S."/>
            <person name="Petersen M."/>
            <person name="Berrin J.G."/>
            <person name="Delaux P.M."/>
            <person name="Dal Grande F."/>
            <person name="Keller J."/>
        </authorList>
    </citation>
    <scope>NUCLEOTIDE SEQUENCE [LARGE SCALE GENOMIC DNA]</scope>
    <source>
        <strain evidence="3 4">SAG 2043</strain>
    </source>
</reference>
<protein>
    <recommendedName>
        <fullName evidence="2">WIBG Mago-binding domain-containing protein</fullName>
    </recommendedName>
</protein>
<feature type="compositionally biased region" description="Basic and acidic residues" evidence="1">
    <location>
        <begin position="180"/>
        <end position="193"/>
    </location>
</feature>
<dbReference type="PANTHER" id="PTHR22959:SF0">
    <property type="entry name" value="PARTNER OF Y14 AND MAGO"/>
    <property type="match status" value="1"/>
</dbReference>
<dbReference type="SUPFAM" id="SSF101931">
    <property type="entry name" value="Pym (Within the bgcn gene intron protein, WIBG), N-terminal domain"/>
    <property type="match status" value="1"/>
</dbReference>
<gene>
    <name evidence="3" type="ORF">WJX72_010492</name>
</gene>
<sequence length="222" mass="24112">MAANLQQYVINEHGEKVIPATRRPDGTWRKERKVKEGYIPQEEQPMFASRGTAFRQNVPKCPGMDEEDLATAAQQAKSRAAKKNEARKKKKAAEGATAATTGLRSLSLRDEAQPAAARPLAPQKPSQAAPAQQAQRAQQPQAAANGTQAATAPAAASGDAADAGPEAAAKKLRNLKKKLRQSEARVQKQKEGKPLTAEEEEKLARIPEWTKEIQHLEKQLQS</sequence>
<feature type="region of interest" description="Disordered" evidence="1">
    <location>
        <begin position="41"/>
        <end position="206"/>
    </location>
</feature>
<feature type="compositionally biased region" description="Low complexity" evidence="1">
    <location>
        <begin position="113"/>
        <end position="167"/>
    </location>
</feature>
<dbReference type="PANTHER" id="PTHR22959">
    <property type="entry name" value="PYM PROTEIN"/>
    <property type="match status" value="1"/>
</dbReference>
<comment type="caution">
    <text evidence="3">The sequence shown here is derived from an EMBL/GenBank/DDBJ whole genome shotgun (WGS) entry which is preliminary data.</text>
</comment>
<dbReference type="GO" id="GO:0035145">
    <property type="term" value="C:exon-exon junction complex"/>
    <property type="evidence" value="ECO:0007669"/>
    <property type="project" value="TreeGrafter"/>
</dbReference>
<dbReference type="GO" id="GO:0003723">
    <property type="term" value="F:RNA binding"/>
    <property type="evidence" value="ECO:0007669"/>
    <property type="project" value="TreeGrafter"/>
</dbReference>